<organism evidence="2 3">
    <name type="scientific">Wenyingzhuangia fucanilytica</name>
    <dbReference type="NCBI Taxonomy" id="1790137"/>
    <lineage>
        <taxon>Bacteria</taxon>
        <taxon>Pseudomonadati</taxon>
        <taxon>Bacteroidota</taxon>
        <taxon>Flavobacteriia</taxon>
        <taxon>Flavobacteriales</taxon>
        <taxon>Flavobacteriaceae</taxon>
        <taxon>Wenyingzhuangia</taxon>
    </lineage>
</organism>
<dbReference type="SUPFAM" id="SSF101898">
    <property type="entry name" value="NHL repeat"/>
    <property type="match status" value="1"/>
</dbReference>
<keyword evidence="3" id="KW-1185">Reference proteome</keyword>
<sequence length="366" mass="40429">MKVTKLICKLFLLSLVFVSCNDDDSLELITQNVFEAINSEIIVSSEGNFTRKDGSISYFGKDHANVFYYNEVNGAKLGGLVQSIAFSDTKAYIILNDVNQIVVVNKNTFVKEAVVETGLSNPRYMTIVGDKGYITNWGVTGDEASEDYDDYIAVLNLATNTIEDTKITEGLPFGPEQIVSANNGKVYVSHKGAWGTNNKVSVIQNNQVLKTIEVGNTPDELILDDNENLLVLSEDTAAEYNDDWTTKSTNNPSQINFINTSSDAIEKTWSFDVTTPVNLMAYESGSIYFYASQVVYKLDETATEVSYNEVSNGNILYGLNVKKNKLFTLKRAFTNLSKLTVVNVESGLVEYETAVGLGASKIYFTE</sequence>
<feature type="signal peptide" evidence="1">
    <location>
        <begin position="1"/>
        <end position="21"/>
    </location>
</feature>
<evidence type="ECO:0000313" key="2">
    <source>
        <dbReference type="EMBL" id="ANW96682.1"/>
    </source>
</evidence>
<dbReference type="EMBL" id="CP014224">
    <property type="protein sequence ID" value="ANW96682.1"/>
    <property type="molecule type" value="Genomic_DNA"/>
</dbReference>
<gene>
    <name evidence="2" type="ORF">AXE80_10545</name>
</gene>
<evidence type="ECO:0000313" key="3">
    <source>
        <dbReference type="Proteomes" id="UP000092967"/>
    </source>
</evidence>
<keyword evidence="1" id="KW-0732">Signal</keyword>
<dbReference type="RefSeq" id="WP_068827070.1">
    <property type="nucleotide sequence ID" value="NZ_CP014224.1"/>
</dbReference>
<protein>
    <recommendedName>
        <fullName evidence="4">Cell surface protein</fullName>
    </recommendedName>
</protein>
<accession>A0A1B1Y7C2</accession>
<reference evidence="2 3" key="1">
    <citation type="submission" date="2016-02" db="EMBL/GenBank/DDBJ databases">
        <authorList>
            <person name="Wen L."/>
            <person name="He K."/>
            <person name="Yang H."/>
        </authorList>
    </citation>
    <scope>NUCLEOTIDE SEQUENCE [LARGE SCALE GENOMIC DNA]</scope>
    <source>
        <strain evidence="2 3">CZ1127</strain>
    </source>
</reference>
<dbReference type="KEGG" id="wfu:AXE80_10545"/>
<dbReference type="PROSITE" id="PS51257">
    <property type="entry name" value="PROKAR_LIPOPROTEIN"/>
    <property type="match status" value="1"/>
</dbReference>
<dbReference type="Proteomes" id="UP000092967">
    <property type="component" value="Chromosome"/>
</dbReference>
<proteinExistence type="predicted"/>
<feature type="chain" id="PRO_5008532571" description="Cell surface protein" evidence="1">
    <location>
        <begin position="22"/>
        <end position="366"/>
    </location>
</feature>
<dbReference type="Gene3D" id="2.130.10.10">
    <property type="entry name" value="YVTN repeat-like/Quinoprotein amine dehydrogenase"/>
    <property type="match status" value="1"/>
</dbReference>
<dbReference type="InterPro" id="IPR015943">
    <property type="entry name" value="WD40/YVTN_repeat-like_dom_sf"/>
</dbReference>
<dbReference type="STRING" id="1790137.AXE80_10545"/>
<evidence type="ECO:0008006" key="4">
    <source>
        <dbReference type="Google" id="ProtNLM"/>
    </source>
</evidence>
<dbReference type="AlphaFoldDB" id="A0A1B1Y7C2"/>
<dbReference type="Pfam" id="PF16819">
    <property type="entry name" value="DUF5074"/>
    <property type="match status" value="1"/>
</dbReference>
<name>A0A1B1Y7C2_9FLAO</name>
<dbReference type="InterPro" id="IPR031815">
    <property type="entry name" value="DUF5074"/>
</dbReference>
<evidence type="ECO:0000256" key="1">
    <source>
        <dbReference type="SAM" id="SignalP"/>
    </source>
</evidence>
<dbReference type="OrthoDB" id="9773938at2"/>